<dbReference type="EMBL" id="MU155266">
    <property type="protein sequence ID" value="KAF9477287.1"/>
    <property type="molecule type" value="Genomic_DNA"/>
</dbReference>
<evidence type="ECO:0000313" key="3">
    <source>
        <dbReference type="Proteomes" id="UP000807469"/>
    </source>
</evidence>
<proteinExistence type="predicted"/>
<comment type="caution">
    <text evidence="2">The sequence shown here is derived from an EMBL/GenBank/DDBJ whole genome shotgun (WGS) entry which is preliminary data.</text>
</comment>
<gene>
    <name evidence="2" type="ORF">BDN70DRAFT_881384</name>
</gene>
<evidence type="ECO:0008006" key="4">
    <source>
        <dbReference type="Google" id="ProtNLM"/>
    </source>
</evidence>
<sequence length="145" mass="16406">MYVRLICLFVASSIAITFDQRAKWVAGAVCPSVILCACLRPTPCQWRRGVIFGQKRAIKPKTKTNNTRSVSLAQSVSLCRARALVFLVFQIPLSEKPYRSFRRLDNSQASQVEKTQTTRLETQKKNDTAITPRVFCQAANHLFDL</sequence>
<name>A0A9P5YX41_9AGAR</name>
<feature type="chain" id="PRO_5040242501" description="Secreted protein" evidence="1">
    <location>
        <begin position="16"/>
        <end position="145"/>
    </location>
</feature>
<feature type="signal peptide" evidence="1">
    <location>
        <begin position="1"/>
        <end position="15"/>
    </location>
</feature>
<evidence type="ECO:0000313" key="2">
    <source>
        <dbReference type="EMBL" id="KAF9477287.1"/>
    </source>
</evidence>
<evidence type="ECO:0000256" key="1">
    <source>
        <dbReference type="SAM" id="SignalP"/>
    </source>
</evidence>
<organism evidence="2 3">
    <name type="scientific">Pholiota conissans</name>
    <dbReference type="NCBI Taxonomy" id="109636"/>
    <lineage>
        <taxon>Eukaryota</taxon>
        <taxon>Fungi</taxon>
        <taxon>Dikarya</taxon>
        <taxon>Basidiomycota</taxon>
        <taxon>Agaricomycotina</taxon>
        <taxon>Agaricomycetes</taxon>
        <taxon>Agaricomycetidae</taxon>
        <taxon>Agaricales</taxon>
        <taxon>Agaricineae</taxon>
        <taxon>Strophariaceae</taxon>
        <taxon>Pholiota</taxon>
    </lineage>
</organism>
<protein>
    <recommendedName>
        <fullName evidence="4">Secreted protein</fullName>
    </recommendedName>
</protein>
<keyword evidence="1" id="KW-0732">Signal</keyword>
<dbReference type="AlphaFoldDB" id="A0A9P5YX41"/>
<reference evidence="2" key="1">
    <citation type="submission" date="2020-11" db="EMBL/GenBank/DDBJ databases">
        <authorList>
            <consortium name="DOE Joint Genome Institute"/>
            <person name="Ahrendt S."/>
            <person name="Riley R."/>
            <person name="Andreopoulos W."/>
            <person name="Labutti K."/>
            <person name="Pangilinan J."/>
            <person name="Ruiz-Duenas F.J."/>
            <person name="Barrasa J.M."/>
            <person name="Sanchez-Garcia M."/>
            <person name="Camarero S."/>
            <person name="Miyauchi S."/>
            <person name="Serrano A."/>
            <person name="Linde D."/>
            <person name="Babiker R."/>
            <person name="Drula E."/>
            <person name="Ayuso-Fernandez I."/>
            <person name="Pacheco R."/>
            <person name="Padilla G."/>
            <person name="Ferreira P."/>
            <person name="Barriuso J."/>
            <person name="Kellner H."/>
            <person name="Castanera R."/>
            <person name="Alfaro M."/>
            <person name="Ramirez L."/>
            <person name="Pisabarro A.G."/>
            <person name="Kuo A."/>
            <person name="Tritt A."/>
            <person name="Lipzen A."/>
            <person name="He G."/>
            <person name="Yan M."/>
            <person name="Ng V."/>
            <person name="Cullen D."/>
            <person name="Martin F."/>
            <person name="Rosso M.-N."/>
            <person name="Henrissat B."/>
            <person name="Hibbett D."/>
            <person name="Martinez A.T."/>
            <person name="Grigoriev I.V."/>
        </authorList>
    </citation>
    <scope>NUCLEOTIDE SEQUENCE</scope>
    <source>
        <strain evidence="2">CIRM-BRFM 674</strain>
    </source>
</reference>
<dbReference type="Proteomes" id="UP000807469">
    <property type="component" value="Unassembled WGS sequence"/>
</dbReference>
<keyword evidence="3" id="KW-1185">Reference proteome</keyword>
<accession>A0A9P5YX41</accession>